<accession>A0A271IY82</accession>
<dbReference type="InterPro" id="IPR001611">
    <property type="entry name" value="Leu-rich_rpt"/>
</dbReference>
<evidence type="ECO:0000256" key="5">
    <source>
        <dbReference type="ARBA" id="ARBA00022737"/>
    </source>
</evidence>
<proteinExistence type="predicted"/>
<dbReference type="NCBIfam" id="TIGR04183">
    <property type="entry name" value="Por_Secre_tail"/>
    <property type="match status" value="1"/>
</dbReference>
<keyword evidence="6" id="KW-1133">Transmembrane helix</keyword>
<evidence type="ECO:0000313" key="12">
    <source>
        <dbReference type="Proteomes" id="UP000216339"/>
    </source>
</evidence>
<dbReference type="Gene3D" id="2.60.40.10">
    <property type="entry name" value="Immunoglobulins"/>
    <property type="match status" value="1"/>
</dbReference>
<dbReference type="FunFam" id="3.80.10.10:FF:000233">
    <property type="entry name" value="Leucine-rich repeat receptor-like protein kinase TDR"/>
    <property type="match status" value="1"/>
</dbReference>
<dbReference type="SUPFAM" id="SSF52058">
    <property type="entry name" value="L domain-like"/>
    <property type="match status" value="2"/>
</dbReference>
<dbReference type="Proteomes" id="UP000216339">
    <property type="component" value="Unassembled WGS sequence"/>
</dbReference>
<dbReference type="InterPro" id="IPR013783">
    <property type="entry name" value="Ig-like_fold"/>
</dbReference>
<feature type="domain" description="Disease resistance R13L4/SHOC-2-like LRR" evidence="10">
    <location>
        <begin position="571"/>
        <end position="686"/>
    </location>
</feature>
<keyword evidence="8" id="KW-0325">Glycoprotein</keyword>
<dbReference type="Gene3D" id="3.80.10.10">
    <property type="entry name" value="Ribonuclease Inhibitor"/>
    <property type="match status" value="4"/>
</dbReference>
<dbReference type="InterPro" id="IPR032675">
    <property type="entry name" value="LRR_dom_sf"/>
</dbReference>
<keyword evidence="3" id="KW-0812">Transmembrane</keyword>
<keyword evidence="7" id="KW-0472">Membrane</keyword>
<feature type="region of interest" description="Disordered" evidence="9">
    <location>
        <begin position="1"/>
        <end position="35"/>
    </location>
</feature>
<comment type="subcellular location">
    <subcellularLocation>
        <location evidence="1">Membrane</location>
        <topology evidence="1">Single-pass membrane protein</topology>
    </subcellularLocation>
</comment>
<protein>
    <recommendedName>
        <fullName evidence="10">Disease resistance R13L4/SHOC-2-like LRR domain-containing protein</fullName>
    </recommendedName>
</protein>
<dbReference type="PANTHER" id="PTHR48056">
    <property type="entry name" value="LRR RECEPTOR-LIKE SERINE/THREONINE-PROTEIN KINASE-RELATED"/>
    <property type="match status" value="1"/>
</dbReference>
<dbReference type="InterPro" id="IPR055414">
    <property type="entry name" value="LRR_R13L4/SHOC2-like"/>
</dbReference>
<evidence type="ECO:0000256" key="1">
    <source>
        <dbReference type="ARBA" id="ARBA00004167"/>
    </source>
</evidence>
<dbReference type="InterPro" id="IPR003961">
    <property type="entry name" value="FN3_dom"/>
</dbReference>
<keyword evidence="12" id="KW-1185">Reference proteome</keyword>
<keyword evidence="2" id="KW-0433">Leucine-rich repeat</keyword>
<evidence type="ECO:0000259" key="10">
    <source>
        <dbReference type="Pfam" id="PF23598"/>
    </source>
</evidence>
<comment type="caution">
    <text evidence="11">The sequence shown here is derived from an EMBL/GenBank/DDBJ whole genome shotgun (WGS) entry which is preliminary data.</text>
</comment>
<dbReference type="InterPro" id="IPR003591">
    <property type="entry name" value="Leu-rich_rpt_typical-subtyp"/>
</dbReference>
<evidence type="ECO:0000256" key="6">
    <source>
        <dbReference type="ARBA" id="ARBA00022989"/>
    </source>
</evidence>
<dbReference type="InterPro" id="IPR026444">
    <property type="entry name" value="Secre_tail"/>
</dbReference>
<sequence length="1148" mass="120862">MGHRAEAGRVTPAELTPGPSPPTLESPLAPPARRSTAASAAVVEQDSLALVAFYEATNGPGWTNDDNWLTGPVASWHGVTVSGDRVVALGLAQNGLSGTIPADLGQLLALAELYLWDNQLEGPIPAELGSLAGLRILALGDNALSGGIPTALGQLTALIELNLERNDLTGSIPAELGQLASLRYLLLNGNQLSGSIPTELGQLSDLVMLYLYENALTGSIPAELGQLGNLEFLALNSNSLTGEIPASLGHLDRLVWLYLALNELSGTIPEELGQLGQLERLALTVNALTGPIPDALSALDSVWLFALGGNDLTGPIPSWVGDLPALKELYLWGNELSGPVPASLGQRDGLAYLYLDQNPTVGGPLPLSLIGLPLVTFTYDGTALCTPDDAAFEAWLATIENLERSGLTCGAGGDGLAQDSLALVALYEATGGPNWTTDENWLTGPVASWHGVTVEGGRVTRISLNENQLSGSLPAEIGQMSRLERLYAFGNELSGPIPTEIGGLSSLTHLALYDNQLTGALPNELGRLDALTYLFLDQNQLSGEIPEELGQLSDLLELWLDQNELSGAIPSQLGQLVTLVRLELDENQLSGEIPAELGQLSQLTRLELSKNQLTGEIPSELGQLSRLERLYLDVNQLTGEIPAELGQLQALETMWLYINQLTGPIPPELGQISSLRDLSLHYNELTGPVPAELGQLGNLEFLLVSYNSLAGPLPTDLTGLSLDWFHFEETDLCVPDTEAFQSWLSGIENVQGADQVCEASSPEVFTSRAEFEAAAPGLPTETFEEGRIPEGENSAICRPLVDATSDSDCFEPGDILPGVQFTTGRGQAELLLIDSFSPTKALMTNVIVEETRVDFPSGGVTAAGLDVYTYNNRGADGEDDPVSVRVYGAGGEALGAFEVPPGDPTFVGVVSDVPVGRLVIDGAVAYDCCDGQTAANPVEILDNVSFGRPSGDVVEGDGPADGAEDVSLTPTLDWTDFAGTGSYRVQVARDGFDASRRASDTAEVVFDQVVEGTEATVPDGTLVPGTTYAWRVAGVDGGTTGAWTAPAVFTTAGDVDAADGPEARFALHVAPNPVAGRGTVTVEVGPAESVRLGVYDVLGREVARLVDGPLVPGAHEVAFDASALAPGVYVLRLATERERIARRVTVVR</sequence>
<evidence type="ECO:0000256" key="2">
    <source>
        <dbReference type="ARBA" id="ARBA00022614"/>
    </source>
</evidence>
<dbReference type="FunFam" id="3.80.10.10:FF:000095">
    <property type="entry name" value="LRR receptor-like serine/threonine-protein kinase GSO1"/>
    <property type="match status" value="1"/>
</dbReference>
<feature type="compositionally biased region" description="Pro residues" evidence="9">
    <location>
        <begin position="18"/>
        <end position="30"/>
    </location>
</feature>
<dbReference type="EMBL" id="MQWD01000001">
    <property type="protein sequence ID" value="PAP75479.1"/>
    <property type="molecule type" value="Genomic_DNA"/>
</dbReference>
<dbReference type="GO" id="GO:0016020">
    <property type="term" value="C:membrane"/>
    <property type="evidence" value="ECO:0007669"/>
    <property type="project" value="UniProtKB-SubCell"/>
</dbReference>
<reference evidence="11 12" key="1">
    <citation type="submission" date="2016-11" db="EMBL/GenBank/DDBJ databases">
        <title>Study of marine rhodopsin-containing bacteria.</title>
        <authorList>
            <person name="Yoshizawa S."/>
            <person name="Kumagai Y."/>
            <person name="Kogure K."/>
        </authorList>
    </citation>
    <scope>NUCLEOTIDE SEQUENCE [LARGE SCALE GENOMIC DNA]</scope>
    <source>
        <strain evidence="11 12">SAORIC-28</strain>
    </source>
</reference>
<dbReference type="AlphaFoldDB" id="A0A271IY82"/>
<evidence type="ECO:0000313" key="11">
    <source>
        <dbReference type="EMBL" id="PAP75479.1"/>
    </source>
</evidence>
<dbReference type="CDD" id="cd00063">
    <property type="entry name" value="FN3"/>
    <property type="match status" value="1"/>
</dbReference>
<evidence type="ECO:0000256" key="9">
    <source>
        <dbReference type="SAM" id="MobiDB-lite"/>
    </source>
</evidence>
<dbReference type="Pfam" id="PF00560">
    <property type="entry name" value="LRR_1"/>
    <property type="match status" value="2"/>
</dbReference>
<name>A0A271IY82_9BACT</name>
<feature type="domain" description="Disease resistance R13L4/SHOC-2-like LRR" evidence="10">
    <location>
        <begin position="175"/>
        <end position="287"/>
    </location>
</feature>
<dbReference type="InterPro" id="IPR050647">
    <property type="entry name" value="Plant_LRR-RLKs"/>
</dbReference>
<gene>
    <name evidence="11" type="ORF">BSZ37_02965</name>
</gene>
<keyword evidence="5" id="KW-0677">Repeat</keyword>
<dbReference type="Pfam" id="PF23598">
    <property type="entry name" value="LRR_14"/>
    <property type="match status" value="2"/>
</dbReference>
<evidence type="ECO:0000256" key="8">
    <source>
        <dbReference type="ARBA" id="ARBA00023180"/>
    </source>
</evidence>
<dbReference type="InterPro" id="IPR036116">
    <property type="entry name" value="FN3_sf"/>
</dbReference>
<evidence type="ECO:0000256" key="4">
    <source>
        <dbReference type="ARBA" id="ARBA00022729"/>
    </source>
</evidence>
<organism evidence="11 12">
    <name type="scientific">Rubrivirga marina</name>
    <dbReference type="NCBI Taxonomy" id="1196024"/>
    <lineage>
        <taxon>Bacteria</taxon>
        <taxon>Pseudomonadati</taxon>
        <taxon>Rhodothermota</taxon>
        <taxon>Rhodothermia</taxon>
        <taxon>Rhodothermales</taxon>
        <taxon>Rubricoccaceae</taxon>
        <taxon>Rubrivirga</taxon>
    </lineage>
</organism>
<dbReference type="SMART" id="SM00369">
    <property type="entry name" value="LRR_TYP"/>
    <property type="match status" value="11"/>
</dbReference>
<evidence type="ECO:0000256" key="3">
    <source>
        <dbReference type="ARBA" id="ARBA00022692"/>
    </source>
</evidence>
<evidence type="ECO:0000256" key="7">
    <source>
        <dbReference type="ARBA" id="ARBA00023136"/>
    </source>
</evidence>
<dbReference type="SUPFAM" id="SSF49265">
    <property type="entry name" value="Fibronectin type III"/>
    <property type="match status" value="1"/>
</dbReference>
<keyword evidence="4" id="KW-0732">Signal</keyword>